<feature type="domain" description="Histone acetyl transferase HAT1 N-terminal" evidence="6">
    <location>
        <begin position="30"/>
        <end position="197"/>
    </location>
</feature>
<dbReference type="Pfam" id="PF10394">
    <property type="entry name" value="Hat1_N"/>
    <property type="match status" value="1"/>
</dbReference>
<keyword evidence="4" id="KW-0012">Acyltransferase</keyword>
<evidence type="ECO:0000256" key="5">
    <source>
        <dbReference type="ARBA" id="ARBA00048017"/>
    </source>
</evidence>
<dbReference type="Proteomes" id="UP000594263">
    <property type="component" value="Unplaced"/>
</dbReference>
<dbReference type="Gramene" id="Kaladp0085s0127.1.v1.1">
    <property type="protein sequence ID" value="Kaladp0085s0127.1.v1.1"/>
    <property type="gene ID" value="Kaladp0085s0127.v1.1"/>
</dbReference>
<dbReference type="GO" id="GO:0010485">
    <property type="term" value="F:histone H4 acetyltransferase activity"/>
    <property type="evidence" value="ECO:0007669"/>
    <property type="project" value="EnsemblPlants"/>
</dbReference>
<accession>A0A7N1A550</accession>
<evidence type="ECO:0000256" key="1">
    <source>
        <dbReference type="ARBA" id="ARBA00010543"/>
    </source>
</evidence>
<evidence type="ECO:0000256" key="4">
    <source>
        <dbReference type="ARBA" id="ARBA00023315"/>
    </source>
</evidence>
<dbReference type="AlphaFoldDB" id="A0A7N1A550"/>
<organism evidence="7 8">
    <name type="scientific">Kalanchoe fedtschenkoi</name>
    <name type="common">Lavender scallops</name>
    <name type="synonym">South American air plant</name>
    <dbReference type="NCBI Taxonomy" id="63787"/>
    <lineage>
        <taxon>Eukaryota</taxon>
        <taxon>Viridiplantae</taxon>
        <taxon>Streptophyta</taxon>
        <taxon>Embryophyta</taxon>
        <taxon>Tracheophyta</taxon>
        <taxon>Spermatophyta</taxon>
        <taxon>Magnoliopsida</taxon>
        <taxon>eudicotyledons</taxon>
        <taxon>Gunneridae</taxon>
        <taxon>Pentapetalae</taxon>
        <taxon>Saxifragales</taxon>
        <taxon>Crassulaceae</taxon>
        <taxon>Kalanchoe</taxon>
    </lineage>
</organism>
<dbReference type="PANTHER" id="PTHR12046">
    <property type="entry name" value="HISTONE ACETYLTRANSFERASE TYPE B CATALYTIC SUBUNIT"/>
    <property type="match status" value="1"/>
</dbReference>
<comment type="catalytic activity">
    <reaction evidence="5">
        <text>L-lysyl-[protein] + acetyl-CoA = N(6)-acetyl-L-lysyl-[protein] + CoA + H(+)</text>
        <dbReference type="Rhea" id="RHEA:45948"/>
        <dbReference type="Rhea" id="RHEA-COMP:9752"/>
        <dbReference type="Rhea" id="RHEA-COMP:10731"/>
        <dbReference type="ChEBI" id="CHEBI:15378"/>
        <dbReference type="ChEBI" id="CHEBI:29969"/>
        <dbReference type="ChEBI" id="CHEBI:57287"/>
        <dbReference type="ChEBI" id="CHEBI:57288"/>
        <dbReference type="ChEBI" id="CHEBI:61930"/>
        <dbReference type="EC" id="2.3.1.48"/>
    </reaction>
</comment>
<keyword evidence="8" id="KW-1185">Reference proteome</keyword>
<dbReference type="EC" id="2.3.1.48" evidence="2"/>
<dbReference type="Gene3D" id="3.40.630.30">
    <property type="match status" value="1"/>
</dbReference>
<dbReference type="GO" id="GO:0031509">
    <property type="term" value="P:subtelomeric heterochromatin formation"/>
    <property type="evidence" value="ECO:0007669"/>
    <property type="project" value="InterPro"/>
</dbReference>
<evidence type="ECO:0000256" key="3">
    <source>
        <dbReference type="ARBA" id="ARBA00022679"/>
    </source>
</evidence>
<evidence type="ECO:0000313" key="7">
    <source>
        <dbReference type="EnsemblPlants" id="Kaladp0085s0127.1.v1.1"/>
    </source>
</evidence>
<reference evidence="7" key="1">
    <citation type="submission" date="2021-01" db="UniProtKB">
        <authorList>
            <consortium name="EnsemblPlants"/>
        </authorList>
    </citation>
    <scope>IDENTIFICATION</scope>
</reference>
<name>A0A7N1A550_KALFE</name>
<keyword evidence="3" id="KW-0808">Transferase</keyword>
<evidence type="ECO:0000313" key="8">
    <source>
        <dbReference type="Proteomes" id="UP000594263"/>
    </source>
</evidence>
<dbReference type="OMA" id="FAHIVEM"/>
<dbReference type="EnsemblPlants" id="Kaladp0085s0127.1.v1.1">
    <property type="protein sequence ID" value="Kaladp0085s0127.1.v1.1"/>
    <property type="gene ID" value="Kaladp0085s0127.v1.1"/>
</dbReference>
<proteinExistence type="inferred from homology"/>
<evidence type="ECO:0000256" key="2">
    <source>
        <dbReference type="ARBA" id="ARBA00013184"/>
    </source>
</evidence>
<dbReference type="InterPro" id="IPR037113">
    <property type="entry name" value="Hat1_N_sf"/>
</dbReference>
<dbReference type="InterPro" id="IPR016181">
    <property type="entry name" value="Acyl_CoA_acyltransferase"/>
</dbReference>
<evidence type="ECO:0000259" key="6">
    <source>
        <dbReference type="Pfam" id="PF10394"/>
    </source>
</evidence>
<dbReference type="SUPFAM" id="SSF55729">
    <property type="entry name" value="Acyl-CoA N-acyltransferases (Nat)"/>
    <property type="match status" value="1"/>
</dbReference>
<dbReference type="GO" id="GO:0005634">
    <property type="term" value="C:nucleus"/>
    <property type="evidence" value="ECO:0007669"/>
    <property type="project" value="EnsemblPlants"/>
</dbReference>
<dbReference type="InterPro" id="IPR017380">
    <property type="entry name" value="Hist_AcTrfase_B-typ_cat-su"/>
</dbReference>
<sequence length="464" mass="52307">MGQKQQPADLISEPKKRRRVGFSPIDVGVEPKDCFTIYLVSSKSEVDAPDGFCIDPIDLSQFFDDDGKIYGYQGLKIVVWVSSLSFHSYAEVNYESSSDGGKGITDLKLALQRIFADTLVENKNDFLQSFSTDRNYIRSIVADAANLGNPALNSIDISNACSDGNASALEAFRLFAGSMPAGQLYSRLIPLVLLLVDGSSPIDVTDPRWELYVLLQKKPSEQGDTQYLLVGFSAVYRFFHYPDTCRLRLSQILVLPIYQHKGYGRYLLELLRNVAITENVYDYTVEEPLDYFQHVRTCVDIKHLLAFNSIQPAVDLAVSELQQVKLSKRSITSSFLPPSSTIEEVRKSLKINKKQFLKCWEVLIYLGLEPAEKYMENFVTFISDRVRAEILGRDSGIVGKQVKEVPSEYKEDMSFVMFKTGAGEVTSTVQLDENQANQEEQIQKLVDERVEAIKVICQTQKQKA</sequence>
<dbReference type="Gene3D" id="3.90.360.10">
    <property type="entry name" value="Histone acetyl transferase 1 (HAT1), N-terminal domain"/>
    <property type="match status" value="1"/>
</dbReference>
<dbReference type="FunFam" id="3.40.630.30:FF:000077">
    <property type="entry name" value="Histone acetyltransferase type B catalytic subunit"/>
    <property type="match status" value="1"/>
</dbReference>
<protein>
    <recommendedName>
        <fullName evidence="2">histone acetyltransferase</fullName>
        <ecNumber evidence="2">2.3.1.48</ecNumber>
    </recommendedName>
</protein>
<dbReference type="GO" id="GO:0000781">
    <property type="term" value="C:chromosome, telomeric region"/>
    <property type="evidence" value="ECO:0007669"/>
    <property type="project" value="GOC"/>
</dbReference>
<dbReference type="CDD" id="cd04301">
    <property type="entry name" value="NAT_SF"/>
    <property type="match status" value="1"/>
</dbReference>
<dbReference type="InterPro" id="IPR019467">
    <property type="entry name" value="Hat1_N"/>
</dbReference>
<comment type="similarity">
    <text evidence="1">Belongs to the HAT1 family.</text>
</comment>